<feature type="compositionally biased region" description="Polar residues" evidence="1">
    <location>
        <begin position="65"/>
        <end position="96"/>
    </location>
</feature>
<feature type="region of interest" description="Disordered" evidence="1">
    <location>
        <begin position="128"/>
        <end position="151"/>
    </location>
</feature>
<proteinExistence type="predicted"/>
<accession>A0A4U0V3H8</accession>
<feature type="transmembrane region" description="Helical" evidence="2">
    <location>
        <begin position="103"/>
        <end position="123"/>
    </location>
</feature>
<evidence type="ECO:0000256" key="1">
    <source>
        <dbReference type="SAM" id="MobiDB-lite"/>
    </source>
</evidence>
<comment type="caution">
    <text evidence="3">The sequence shown here is derived from an EMBL/GenBank/DDBJ whole genome shotgun (WGS) entry which is preliminary data.</text>
</comment>
<protein>
    <submittedName>
        <fullName evidence="3">Uncharacterized protein</fullName>
    </submittedName>
</protein>
<evidence type="ECO:0000313" key="4">
    <source>
        <dbReference type="Proteomes" id="UP000308768"/>
    </source>
</evidence>
<keyword evidence="2" id="KW-0472">Membrane</keyword>
<sequence>MGRVEFISTVELRDRGPESSDTHSFSIHDRPGSRWPRSTCVEWPTVPRTTLLPSASTMPLTTTIASATSTPGPTLVPSTTALRNLETGTSAPSSGGLTPREKSGIAVGVALACAMLFALAVMFHKRRQKRQEGGFDGPQVTEYRGERAEKD</sequence>
<feature type="region of interest" description="Disordered" evidence="1">
    <location>
        <begin position="65"/>
        <end position="100"/>
    </location>
</feature>
<dbReference type="EMBL" id="NAJN01003159">
    <property type="protein sequence ID" value="TKA42973.1"/>
    <property type="molecule type" value="Genomic_DNA"/>
</dbReference>
<keyword evidence="2" id="KW-0812">Transmembrane</keyword>
<organism evidence="3 4">
    <name type="scientific">Cryomyces minteri</name>
    <dbReference type="NCBI Taxonomy" id="331657"/>
    <lineage>
        <taxon>Eukaryota</taxon>
        <taxon>Fungi</taxon>
        <taxon>Dikarya</taxon>
        <taxon>Ascomycota</taxon>
        <taxon>Pezizomycotina</taxon>
        <taxon>Dothideomycetes</taxon>
        <taxon>Dothideomycetes incertae sedis</taxon>
        <taxon>Cryomyces</taxon>
    </lineage>
</organism>
<gene>
    <name evidence="3" type="ORF">B0A49_13021</name>
</gene>
<keyword evidence="2" id="KW-1133">Transmembrane helix</keyword>
<evidence type="ECO:0000313" key="3">
    <source>
        <dbReference type="EMBL" id="TKA42973.1"/>
    </source>
</evidence>
<reference evidence="3 4" key="1">
    <citation type="submission" date="2017-03" db="EMBL/GenBank/DDBJ databases">
        <title>Genomes of endolithic fungi from Antarctica.</title>
        <authorList>
            <person name="Coleine C."/>
            <person name="Masonjones S."/>
            <person name="Stajich J.E."/>
        </authorList>
    </citation>
    <scope>NUCLEOTIDE SEQUENCE [LARGE SCALE GENOMIC DNA]</scope>
    <source>
        <strain evidence="3 4">CCFEE 5187</strain>
    </source>
</reference>
<keyword evidence="4" id="KW-1185">Reference proteome</keyword>
<evidence type="ECO:0000256" key="2">
    <source>
        <dbReference type="SAM" id="Phobius"/>
    </source>
</evidence>
<dbReference type="AlphaFoldDB" id="A0A4U0V3H8"/>
<name>A0A4U0V3H8_9PEZI</name>
<dbReference type="Proteomes" id="UP000308768">
    <property type="component" value="Unassembled WGS sequence"/>
</dbReference>